<protein>
    <recommendedName>
        <fullName evidence="1">Mycothiol-dependent maleylpyruvate isomerase metal-binding domain-containing protein</fullName>
    </recommendedName>
</protein>
<accession>A0ABQ3XV35</accession>
<dbReference type="EMBL" id="BOMI01000003">
    <property type="protein sequence ID" value="GID71604.1"/>
    <property type="molecule type" value="Genomic_DNA"/>
</dbReference>
<evidence type="ECO:0000313" key="3">
    <source>
        <dbReference type="Proteomes" id="UP000609879"/>
    </source>
</evidence>
<proteinExistence type="predicted"/>
<dbReference type="Gene3D" id="1.20.120.450">
    <property type="entry name" value="dinb family like domain"/>
    <property type="match status" value="1"/>
</dbReference>
<dbReference type="InterPro" id="IPR024344">
    <property type="entry name" value="MDMPI_metal-binding"/>
</dbReference>
<feature type="domain" description="Mycothiol-dependent maleylpyruvate isomerase metal-binding" evidence="1">
    <location>
        <begin position="11"/>
        <end position="100"/>
    </location>
</feature>
<dbReference type="InterPro" id="IPR017517">
    <property type="entry name" value="Maleyloyr_isom"/>
</dbReference>
<dbReference type="Proteomes" id="UP000609879">
    <property type="component" value="Unassembled WGS sequence"/>
</dbReference>
<gene>
    <name evidence="2" type="ORF">Ade02nite_02450</name>
</gene>
<evidence type="ECO:0000313" key="2">
    <source>
        <dbReference type="EMBL" id="GID71604.1"/>
    </source>
</evidence>
<dbReference type="Pfam" id="PF11716">
    <property type="entry name" value="MDMPI_N"/>
    <property type="match status" value="1"/>
</dbReference>
<dbReference type="SUPFAM" id="SSF109854">
    <property type="entry name" value="DinB/YfiT-like putative metalloenzymes"/>
    <property type="match status" value="1"/>
</dbReference>
<dbReference type="RefSeq" id="WP_203759593.1">
    <property type="nucleotide sequence ID" value="NZ_BAAABO010000004.1"/>
</dbReference>
<reference evidence="2 3" key="1">
    <citation type="submission" date="2021-01" db="EMBL/GenBank/DDBJ databases">
        <title>Whole genome shotgun sequence of Actinoplanes deccanensis NBRC 13994.</title>
        <authorList>
            <person name="Komaki H."/>
            <person name="Tamura T."/>
        </authorList>
    </citation>
    <scope>NUCLEOTIDE SEQUENCE [LARGE SCALE GENOMIC DNA]</scope>
    <source>
        <strain evidence="2 3">NBRC 13994</strain>
    </source>
</reference>
<comment type="caution">
    <text evidence="2">The sequence shown here is derived from an EMBL/GenBank/DDBJ whole genome shotgun (WGS) entry which is preliminary data.</text>
</comment>
<evidence type="ECO:0000259" key="1">
    <source>
        <dbReference type="Pfam" id="PF11716"/>
    </source>
</evidence>
<organism evidence="2 3">
    <name type="scientific">Paractinoplanes deccanensis</name>
    <dbReference type="NCBI Taxonomy" id="113561"/>
    <lineage>
        <taxon>Bacteria</taxon>
        <taxon>Bacillati</taxon>
        <taxon>Actinomycetota</taxon>
        <taxon>Actinomycetes</taxon>
        <taxon>Micromonosporales</taxon>
        <taxon>Micromonosporaceae</taxon>
        <taxon>Paractinoplanes</taxon>
    </lineage>
</organism>
<name>A0ABQ3XV35_9ACTN</name>
<keyword evidence="3" id="KW-1185">Reference proteome</keyword>
<dbReference type="NCBIfam" id="TIGR03083">
    <property type="entry name" value="maleylpyruvate isomerase family mycothiol-dependent enzyme"/>
    <property type="match status" value="1"/>
</dbReference>
<dbReference type="InterPro" id="IPR034660">
    <property type="entry name" value="DinB/YfiT-like"/>
</dbReference>
<sequence length="208" mass="22695">MDREQSWQVIAEQRRTLAELLSGLSAAEWESPSLCAGWRVRDVAAHVALAPQPPGVWSMTADAVRARGSFHRLNHDVSVRHAQRPVADLVDEIQQHADSRRLPFVTNYRNILFDTLVHAQDIALPLGRSVPMPPAAAAAGATRVWTMGWPFWARRRLRGVRLVATDVEWSAGEGDEVSGPIAAVLLVLTGRVGAARPRLTGPGVARVA</sequence>